<dbReference type="Proteomes" id="UP001219525">
    <property type="component" value="Unassembled WGS sequence"/>
</dbReference>
<keyword evidence="4" id="KW-1185">Reference proteome</keyword>
<name>A0AAD6Y2X5_9AGAR</name>
<keyword evidence="1" id="KW-0175">Coiled coil</keyword>
<feature type="region of interest" description="Disordered" evidence="2">
    <location>
        <begin position="277"/>
        <end position="298"/>
    </location>
</feature>
<evidence type="ECO:0000256" key="2">
    <source>
        <dbReference type="SAM" id="MobiDB-lite"/>
    </source>
</evidence>
<organism evidence="3 4">
    <name type="scientific">Mycena pura</name>
    <dbReference type="NCBI Taxonomy" id="153505"/>
    <lineage>
        <taxon>Eukaryota</taxon>
        <taxon>Fungi</taxon>
        <taxon>Dikarya</taxon>
        <taxon>Basidiomycota</taxon>
        <taxon>Agaricomycotina</taxon>
        <taxon>Agaricomycetes</taxon>
        <taxon>Agaricomycetidae</taxon>
        <taxon>Agaricales</taxon>
        <taxon>Marasmiineae</taxon>
        <taxon>Mycenaceae</taxon>
        <taxon>Mycena</taxon>
    </lineage>
</organism>
<evidence type="ECO:0000313" key="4">
    <source>
        <dbReference type="Proteomes" id="UP001219525"/>
    </source>
</evidence>
<proteinExistence type="predicted"/>
<comment type="caution">
    <text evidence="3">The sequence shown here is derived from an EMBL/GenBank/DDBJ whole genome shotgun (WGS) entry which is preliminary data.</text>
</comment>
<gene>
    <name evidence="3" type="ORF">GGX14DRAFT_576836</name>
</gene>
<reference evidence="3" key="1">
    <citation type="submission" date="2023-03" db="EMBL/GenBank/DDBJ databases">
        <title>Massive genome expansion in bonnet fungi (Mycena s.s.) driven by repeated elements and novel gene families across ecological guilds.</title>
        <authorList>
            <consortium name="Lawrence Berkeley National Laboratory"/>
            <person name="Harder C.B."/>
            <person name="Miyauchi S."/>
            <person name="Viragh M."/>
            <person name="Kuo A."/>
            <person name="Thoen E."/>
            <person name="Andreopoulos B."/>
            <person name="Lu D."/>
            <person name="Skrede I."/>
            <person name="Drula E."/>
            <person name="Henrissat B."/>
            <person name="Morin E."/>
            <person name="Kohler A."/>
            <person name="Barry K."/>
            <person name="LaButti K."/>
            <person name="Morin E."/>
            <person name="Salamov A."/>
            <person name="Lipzen A."/>
            <person name="Mereny Z."/>
            <person name="Hegedus B."/>
            <person name="Baldrian P."/>
            <person name="Stursova M."/>
            <person name="Weitz H."/>
            <person name="Taylor A."/>
            <person name="Grigoriev I.V."/>
            <person name="Nagy L.G."/>
            <person name="Martin F."/>
            <person name="Kauserud H."/>
        </authorList>
    </citation>
    <scope>NUCLEOTIDE SEQUENCE</scope>
    <source>
        <strain evidence="3">9144</strain>
    </source>
</reference>
<protein>
    <submittedName>
        <fullName evidence="3">Uncharacterized protein</fullName>
    </submittedName>
</protein>
<accession>A0AAD6Y2X5</accession>
<dbReference type="AlphaFoldDB" id="A0AAD6Y2X5"/>
<evidence type="ECO:0000256" key="1">
    <source>
        <dbReference type="SAM" id="Coils"/>
    </source>
</evidence>
<feature type="coiled-coil region" evidence="1">
    <location>
        <begin position="227"/>
        <end position="270"/>
    </location>
</feature>
<evidence type="ECO:0000313" key="3">
    <source>
        <dbReference type="EMBL" id="KAJ7193984.1"/>
    </source>
</evidence>
<dbReference type="EMBL" id="JARJCW010000103">
    <property type="protein sequence ID" value="KAJ7193984.1"/>
    <property type="molecule type" value="Genomic_DNA"/>
</dbReference>
<sequence>MSAANSKVASFRVPRAWDTNGPKFTTDDPDDLLDFVDQVGEIIELADIKDSDEKKKLLTSYLPVKKRTLWRNMENYANLSYDDFLKEVYKSYPELKEEKEGTRDDLEKLCRKHQGIRMQDEGKLKRFGAEFSSLYKKLSKKPAIILNKEASISARNLLKADIDKVAGVQPPAAGANVVDHRKEDPILLKDLLDMAEQLAATGTAGTIWDNSDVPDKKRSSMFPMVKVERHDEKLEGLSEEVAGIRDSIMVVQKEAKASQAEVRANQAELLKAFQMHLKDPPPHRDPPPHKEDNQSREVFNRFGAERMYGRGNGVSC</sequence>